<sequence>MESSAEHPVVVENSLIRYRSQVQSALVRLGDADAGAGPAPGFCPGHLLPDPDERLVEFFSPSGLAFHDLGSYQGKRLTLLDLMRNPRTRTTKTYPSLVIVARAVRHIMATGERVVIVTPSSANKATALRDAVWRASSSGLVAPGMLRICAVVPDSSRAKLWSSPLSEDPWLAARNPVFTYAGAHPDEVKAVARGFVDGWAETFKKRHGVNLWHTLDIENYKVADVIRAHAEYEFLPRESADERLHVHAVSSAFGLLGHNLGLRQLADGGVNAPRSRYFLVQHLDTPDMVLSLYHGSPDRDHAPAYTYDAADGLHRQHEDPRFPQATADPRERLDPTFYTRRPTTSAEMNEIIRARGGGGIVVSGHECRTLYPRIRRLLAPAGIVLPEDPGLLREWSLVMALTGVLQAIDRGLVAEDDILVHGSGSYHAGDFRPLPEDRLTPVTEVEDLAEKAAWAVEDDADRAASR</sequence>
<organism evidence="2 3">
    <name type="scientific">Streptomyces sparsogenes DSM 40356</name>
    <dbReference type="NCBI Taxonomy" id="1331668"/>
    <lineage>
        <taxon>Bacteria</taxon>
        <taxon>Bacillati</taxon>
        <taxon>Actinomycetota</taxon>
        <taxon>Actinomycetes</taxon>
        <taxon>Kitasatosporales</taxon>
        <taxon>Streptomycetaceae</taxon>
        <taxon>Streptomyces</taxon>
    </lineage>
</organism>
<feature type="region of interest" description="Disordered" evidence="1">
    <location>
        <begin position="312"/>
        <end position="337"/>
    </location>
</feature>
<dbReference type="EMBL" id="ASQP01000418">
    <property type="protein sequence ID" value="OMI35079.1"/>
    <property type="molecule type" value="Genomic_DNA"/>
</dbReference>
<proteinExistence type="predicted"/>
<name>A0A1R1SAM9_9ACTN</name>
<evidence type="ECO:0000313" key="2">
    <source>
        <dbReference type="EMBL" id="OMI35079.1"/>
    </source>
</evidence>
<comment type="caution">
    <text evidence="2">The sequence shown here is derived from an EMBL/GenBank/DDBJ whole genome shotgun (WGS) entry which is preliminary data.</text>
</comment>
<evidence type="ECO:0000256" key="1">
    <source>
        <dbReference type="SAM" id="MobiDB-lite"/>
    </source>
</evidence>
<feature type="compositionally biased region" description="Basic and acidic residues" evidence="1">
    <location>
        <begin position="312"/>
        <end position="321"/>
    </location>
</feature>
<reference evidence="2 3" key="1">
    <citation type="submission" date="2013-05" db="EMBL/GenBank/DDBJ databases">
        <title>Genome sequence of Streptomyces sparsogenes DSM 40356.</title>
        <authorList>
            <person name="Coyne S."/>
            <person name="Seebeck F.P."/>
        </authorList>
    </citation>
    <scope>NUCLEOTIDE SEQUENCE [LARGE SCALE GENOMIC DNA]</scope>
    <source>
        <strain evidence="2 3">DSM 40356</strain>
    </source>
</reference>
<dbReference type="RefSeq" id="WP_076971855.1">
    <property type="nucleotide sequence ID" value="NZ_ASQP01000418.1"/>
</dbReference>
<keyword evidence="3" id="KW-1185">Reference proteome</keyword>
<gene>
    <name evidence="2" type="ORF">SPAR_33181</name>
</gene>
<dbReference type="Pfam" id="PF19465">
    <property type="entry name" value="DUF6002"/>
    <property type="match status" value="1"/>
</dbReference>
<protein>
    <submittedName>
        <fullName evidence="2">Uncharacterized protein</fullName>
    </submittedName>
</protein>
<evidence type="ECO:0000313" key="3">
    <source>
        <dbReference type="Proteomes" id="UP000186168"/>
    </source>
</evidence>
<accession>A0A1R1SAM9</accession>
<dbReference type="InterPro" id="IPR046044">
    <property type="entry name" value="DUF6002"/>
</dbReference>
<dbReference type="Proteomes" id="UP000186168">
    <property type="component" value="Unassembled WGS sequence"/>
</dbReference>
<dbReference type="AlphaFoldDB" id="A0A1R1SAM9"/>